<name>A0ABQ6BY35_9NEIS</name>
<accession>A0ABQ6BY35</accession>
<dbReference type="SUPFAM" id="SSF56601">
    <property type="entry name" value="beta-lactamase/transpeptidase-like"/>
    <property type="match status" value="1"/>
</dbReference>
<dbReference type="Proteomes" id="UP001156836">
    <property type="component" value="Unassembled WGS sequence"/>
</dbReference>
<sequence>MISSYPMVDAVLISVDGKLVVEAYVEPMGRDELRQLNSVTKSVLAALVGIAAEERGLDPKAPFGALFEMIFLPALKRMS</sequence>
<organism evidence="2 3">
    <name type="scientific">Chitiniphilus shinanonensis</name>
    <dbReference type="NCBI Taxonomy" id="553088"/>
    <lineage>
        <taxon>Bacteria</taxon>
        <taxon>Pseudomonadati</taxon>
        <taxon>Pseudomonadota</taxon>
        <taxon>Betaproteobacteria</taxon>
        <taxon>Neisseriales</taxon>
        <taxon>Chitinibacteraceae</taxon>
        <taxon>Chitiniphilus</taxon>
    </lineage>
</organism>
<dbReference type="EMBL" id="BSOZ01000046">
    <property type="protein sequence ID" value="GLS05426.1"/>
    <property type="molecule type" value="Genomic_DNA"/>
</dbReference>
<dbReference type="InterPro" id="IPR012338">
    <property type="entry name" value="Beta-lactam/transpept-like"/>
</dbReference>
<feature type="domain" description="Beta-lactamase-related" evidence="1">
    <location>
        <begin position="10"/>
        <end position="62"/>
    </location>
</feature>
<reference evidence="3" key="1">
    <citation type="journal article" date="2019" name="Int. J. Syst. Evol. Microbiol.">
        <title>The Global Catalogue of Microorganisms (GCM) 10K type strain sequencing project: providing services to taxonomists for standard genome sequencing and annotation.</title>
        <authorList>
            <consortium name="The Broad Institute Genomics Platform"/>
            <consortium name="The Broad Institute Genome Sequencing Center for Infectious Disease"/>
            <person name="Wu L."/>
            <person name="Ma J."/>
        </authorList>
    </citation>
    <scope>NUCLEOTIDE SEQUENCE [LARGE SCALE GENOMIC DNA]</scope>
    <source>
        <strain evidence="3">NBRC 104970</strain>
    </source>
</reference>
<comment type="caution">
    <text evidence="2">The sequence shown here is derived from an EMBL/GenBank/DDBJ whole genome shotgun (WGS) entry which is preliminary data.</text>
</comment>
<evidence type="ECO:0000259" key="1">
    <source>
        <dbReference type="Pfam" id="PF00144"/>
    </source>
</evidence>
<gene>
    <name evidence="2" type="ORF">GCM10007860_25790</name>
</gene>
<dbReference type="InterPro" id="IPR001466">
    <property type="entry name" value="Beta-lactam-related"/>
</dbReference>
<evidence type="ECO:0000313" key="2">
    <source>
        <dbReference type="EMBL" id="GLS05426.1"/>
    </source>
</evidence>
<dbReference type="Pfam" id="PF00144">
    <property type="entry name" value="Beta-lactamase"/>
    <property type="match status" value="1"/>
</dbReference>
<keyword evidence="3" id="KW-1185">Reference proteome</keyword>
<evidence type="ECO:0000313" key="3">
    <source>
        <dbReference type="Proteomes" id="UP001156836"/>
    </source>
</evidence>
<dbReference type="RefSeq" id="WP_157236163.1">
    <property type="nucleotide sequence ID" value="NZ_BSOZ01000046.1"/>
</dbReference>
<dbReference type="Gene3D" id="3.40.710.10">
    <property type="entry name" value="DD-peptidase/beta-lactamase superfamily"/>
    <property type="match status" value="1"/>
</dbReference>
<protein>
    <recommendedName>
        <fullName evidence="1">Beta-lactamase-related domain-containing protein</fullName>
    </recommendedName>
</protein>
<proteinExistence type="predicted"/>